<dbReference type="EMBL" id="CAJNOM010000131">
    <property type="protein sequence ID" value="CAF1109057.1"/>
    <property type="molecule type" value="Genomic_DNA"/>
</dbReference>
<dbReference type="GO" id="GO:0140268">
    <property type="term" value="C:endoplasmic reticulum-plasma membrane contact site"/>
    <property type="evidence" value="ECO:0007669"/>
    <property type="project" value="TreeGrafter"/>
</dbReference>
<evidence type="ECO:0000259" key="4">
    <source>
        <dbReference type="PROSITE" id="PS51778"/>
    </source>
</evidence>
<dbReference type="Pfam" id="PF16016">
    <property type="entry name" value="VASt"/>
    <property type="match status" value="1"/>
</dbReference>
<evidence type="ECO:0000313" key="6">
    <source>
        <dbReference type="Proteomes" id="UP000663832"/>
    </source>
</evidence>
<keyword evidence="6" id="KW-1185">Reference proteome</keyword>
<proteinExistence type="predicted"/>
<dbReference type="PROSITE" id="PS51778">
    <property type="entry name" value="VAST"/>
    <property type="match status" value="1"/>
</dbReference>
<feature type="transmembrane region" description="Helical" evidence="3">
    <location>
        <begin position="308"/>
        <end position="328"/>
    </location>
</feature>
<organism evidence="5 6">
    <name type="scientific">Adineta steineri</name>
    <dbReference type="NCBI Taxonomy" id="433720"/>
    <lineage>
        <taxon>Eukaryota</taxon>
        <taxon>Metazoa</taxon>
        <taxon>Spiralia</taxon>
        <taxon>Gnathifera</taxon>
        <taxon>Rotifera</taxon>
        <taxon>Eurotatoria</taxon>
        <taxon>Bdelloidea</taxon>
        <taxon>Adinetida</taxon>
        <taxon>Adinetidae</taxon>
        <taxon>Adineta</taxon>
    </lineage>
</organism>
<reference evidence="5" key="1">
    <citation type="submission" date="2021-02" db="EMBL/GenBank/DDBJ databases">
        <authorList>
            <person name="Nowell W R."/>
        </authorList>
    </citation>
    <scope>NUCLEOTIDE SEQUENCE</scope>
</reference>
<dbReference type="InterPro" id="IPR051482">
    <property type="entry name" value="Cholesterol_transport"/>
</dbReference>
<dbReference type="InterPro" id="IPR031968">
    <property type="entry name" value="VASt"/>
</dbReference>
<dbReference type="PANTHER" id="PTHR23319:SF4">
    <property type="entry name" value="GRAM DOMAIN CONTAINING 1B, ISOFORM E"/>
    <property type="match status" value="1"/>
</dbReference>
<dbReference type="OrthoDB" id="2162691at2759"/>
<dbReference type="GO" id="GO:0005789">
    <property type="term" value="C:endoplasmic reticulum membrane"/>
    <property type="evidence" value="ECO:0007669"/>
    <property type="project" value="TreeGrafter"/>
</dbReference>
<dbReference type="PANTHER" id="PTHR23319">
    <property type="entry name" value="GRAM DOMAIN CONTAINING 1B, ISOFORM E"/>
    <property type="match status" value="1"/>
</dbReference>
<evidence type="ECO:0000256" key="1">
    <source>
        <dbReference type="ARBA" id="ARBA00004370"/>
    </source>
</evidence>
<gene>
    <name evidence="5" type="ORF">QVE165_LOCUS20736</name>
</gene>
<protein>
    <recommendedName>
        <fullName evidence="4">VASt domain-containing protein</fullName>
    </recommendedName>
</protein>
<dbReference type="GO" id="GO:0005886">
    <property type="term" value="C:plasma membrane"/>
    <property type="evidence" value="ECO:0007669"/>
    <property type="project" value="TreeGrafter"/>
</dbReference>
<keyword evidence="3" id="KW-1133">Transmembrane helix</keyword>
<accession>A0A814PQF3</accession>
<feature type="domain" description="VASt" evidence="4">
    <location>
        <begin position="83"/>
        <end position="239"/>
    </location>
</feature>
<sequence>MAFSLKKRSRSKSQACLITDNQNKSLGEVLHRSTKTKKKEKDVFYQKDRISSTADSDLESNIQPTLIKTPVIYRNKCLCDTHHEKQLVEHTYDLTVDRLFDLLFGSNEFVRTYRQAQQFYDDTATEWSKNEITNHRERILTYKVPYESTLIGKSTIITREKQTLFHEIPGSHYMLETEVSNEGVRYSDTFSLTMRYCLVQMSSATTNLRVTAQITYTKALNRFIKQIIERNAYSASQEGLKDLNNRLNLIANFKMEQRGLNITETTSTVPTTESVCPPNEQSILPVQQQQILSPDTHTNTQSSDADKLIYMILFLVGILIFIHIHLAIKLKHVVGLVDNIARLLNNKKII</sequence>
<evidence type="ECO:0000313" key="5">
    <source>
        <dbReference type="EMBL" id="CAF1109057.1"/>
    </source>
</evidence>
<keyword evidence="2 3" id="KW-0472">Membrane</keyword>
<comment type="subcellular location">
    <subcellularLocation>
        <location evidence="1">Membrane</location>
    </subcellularLocation>
</comment>
<keyword evidence="3" id="KW-0812">Transmembrane</keyword>
<dbReference type="GO" id="GO:0032366">
    <property type="term" value="P:intracellular sterol transport"/>
    <property type="evidence" value="ECO:0007669"/>
    <property type="project" value="TreeGrafter"/>
</dbReference>
<dbReference type="Proteomes" id="UP000663832">
    <property type="component" value="Unassembled WGS sequence"/>
</dbReference>
<dbReference type="AlphaFoldDB" id="A0A814PQF3"/>
<dbReference type="GO" id="GO:0120015">
    <property type="term" value="F:sterol transfer activity"/>
    <property type="evidence" value="ECO:0007669"/>
    <property type="project" value="TreeGrafter"/>
</dbReference>
<comment type="caution">
    <text evidence="5">The sequence shown here is derived from an EMBL/GenBank/DDBJ whole genome shotgun (WGS) entry which is preliminary data.</text>
</comment>
<evidence type="ECO:0000256" key="3">
    <source>
        <dbReference type="SAM" id="Phobius"/>
    </source>
</evidence>
<dbReference type="GO" id="GO:0032934">
    <property type="term" value="F:sterol binding"/>
    <property type="evidence" value="ECO:0007669"/>
    <property type="project" value="TreeGrafter"/>
</dbReference>
<evidence type="ECO:0000256" key="2">
    <source>
        <dbReference type="ARBA" id="ARBA00023136"/>
    </source>
</evidence>
<name>A0A814PQF3_9BILA</name>